<keyword evidence="1" id="KW-0812">Transmembrane</keyword>
<proteinExistence type="predicted"/>
<dbReference type="AlphaFoldDB" id="E3NPD2"/>
<dbReference type="Pfam" id="PF10323">
    <property type="entry name" value="7TM_GPCR_Srv"/>
    <property type="match status" value="1"/>
</dbReference>
<evidence type="ECO:0008006" key="4">
    <source>
        <dbReference type="Google" id="ProtNLM"/>
    </source>
</evidence>
<dbReference type="Proteomes" id="UP000008281">
    <property type="component" value="Unassembled WGS sequence"/>
</dbReference>
<protein>
    <recommendedName>
        <fullName evidence="4">Serpentine receptor class gamma</fullName>
    </recommendedName>
</protein>
<evidence type="ECO:0000313" key="2">
    <source>
        <dbReference type="EMBL" id="EFP13066.1"/>
    </source>
</evidence>
<organism evidence="3">
    <name type="scientific">Caenorhabditis remanei</name>
    <name type="common">Caenorhabditis vulgaris</name>
    <dbReference type="NCBI Taxonomy" id="31234"/>
    <lineage>
        <taxon>Eukaryota</taxon>
        <taxon>Metazoa</taxon>
        <taxon>Ecdysozoa</taxon>
        <taxon>Nematoda</taxon>
        <taxon>Chromadorea</taxon>
        <taxon>Rhabditida</taxon>
        <taxon>Rhabditina</taxon>
        <taxon>Rhabditomorpha</taxon>
        <taxon>Rhabditoidea</taxon>
        <taxon>Rhabditidae</taxon>
        <taxon>Peloderinae</taxon>
        <taxon>Caenorhabditis</taxon>
    </lineage>
</organism>
<dbReference type="EMBL" id="DS269349">
    <property type="protein sequence ID" value="EFP13066.1"/>
    <property type="molecule type" value="Genomic_DNA"/>
</dbReference>
<feature type="transmembrane region" description="Helical" evidence="1">
    <location>
        <begin position="113"/>
        <end position="134"/>
    </location>
</feature>
<feature type="transmembrane region" description="Helical" evidence="1">
    <location>
        <begin position="155"/>
        <end position="175"/>
    </location>
</feature>
<dbReference type="HOGENOM" id="CLU_068967_0_0_1"/>
<dbReference type="InterPro" id="IPR019426">
    <property type="entry name" value="7TM_GPCR_serpentine_rcpt_Srv"/>
</dbReference>
<name>E3NPD2_CAERE</name>
<feature type="transmembrane region" description="Helical" evidence="1">
    <location>
        <begin position="42"/>
        <end position="63"/>
    </location>
</feature>
<evidence type="ECO:0000256" key="1">
    <source>
        <dbReference type="SAM" id="Phobius"/>
    </source>
</evidence>
<evidence type="ECO:0000313" key="3">
    <source>
        <dbReference type="Proteomes" id="UP000008281"/>
    </source>
</evidence>
<feature type="transmembrane region" description="Helical" evidence="1">
    <location>
        <begin position="75"/>
        <end position="101"/>
    </location>
</feature>
<gene>
    <name evidence="2" type="ORF">CRE_14393</name>
</gene>
<dbReference type="PANTHER" id="PTHR22718:SF36">
    <property type="entry name" value="G_PROTEIN_RECEP_F1_2 DOMAIN-CONTAINING PROTEIN-RELATED"/>
    <property type="match status" value="1"/>
</dbReference>
<dbReference type="PANTHER" id="PTHR22718">
    <property type="entry name" value="SERPENTINE RECEPTOR, CLASS X"/>
    <property type="match status" value="1"/>
</dbReference>
<reference evidence="2" key="1">
    <citation type="submission" date="2007-07" db="EMBL/GenBank/DDBJ databases">
        <title>PCAP assembly of the Caenorhabditis remanei genome.</title>
        <authorList>
            <consortium name="The Caenorhabditis remanei Sequencing Consortium"/>
            <person name="Wilson R.K."/>
        </authorList>
    </citation>
    <scope>NUCLEOTIDE SEQUENCE [LARGE SCALE GENOMIC DNA]</scope>
    <source>
        <strain evidence="2">PB4641</strain>
    </source>
</reference>
<keyword evidence="3" id="KW-1185">Reference proteome</keyword>
<dbReference type="eggNOG" id="ENOG502TJR5">
    <property type="taxonomic scope" value="Eukaryota"/>
</dbReference>
<dbReference type="Gene3D" id="1.20.1070.10">
    <property type="entry name" value="Rhodopsin 7-helix transmembrane proteins"/>
    <property type="match status" value="1"/>
</dbReference>
<feature type="transmembrane region" description="Helical" evidence="1">
    <location>
        <begin position="245"/>
        <end position="269"/>
    </location>
</feature>
<feature type="transmembrane region" description="Helical" evidence="1">
    <location>
        <begin position="289"/>
        <end position="311"/>
    </location>
</feature>
<dbReference type="OrthoDB" id="5870421at2759"/>
<accession>E3NPD2</accession>
<sequence>MPLYLENYYIVRPDDHFMTSYMVMDNGTVITLTYTFYSWPVLFPNLINILDMIVQLAAIHFVWTGKMFRKTKFFMLLLIFSTTISWRTFTFIICTTLASSIGTGVIYRITTYISLYTDAITDYFSMQMIFLMSLNRCLSFTRDTWNSRIFGGSRYILTVIGSGVLSIISAISGLITSKVYRHFNYAYGFVDYGYSVGIRAEISRLYYTFQVSSVFCYAILYYYMRKQNKTISNQSANTNQGEKKVFVQLCVAAVLEVTLSVFYECNLLLARLDRSQKTSGFGNDTLQDTAMGILNVTNYFPEISLPFLMLISHYRVRERIFNFISPSGSTVVVGRRVMETRV</sequence>
<dbReference type="SUPFAM" id="SSF81321">
    <property type="entry name" value="Family A G protein-coupled receptor-like"/>
    <property type="match status" value="1"/>
</dbReference>
<feature type="transmembrane region" description="Helical" evidence="1">
    <location>
        <begin position="205"/>
        <end position="224"/>
    </location>
</feature>
<keyword evidence="1" id="KW-1133">Transmembrane helix</keyword>
<dbReference type="InParanoid" id="E3NPD2"/>
<keyword evidence="1" id="KW-0472">Membrane</keyword>